<sequence length="391" mass="45392">MKGRYRIKECAETSQTIKQNTEHEKLRLKQTIRLLERSETTAISTITSNQKRLFRAFQAKIYHSKLFYARMWEDKNMERCLRVERTNYLHANLSDSEAEANFFKRLKKVPFLKDPRLVSASSRESSSGRDEEEDVIETVWREQPYSQGSPQHQYRRSSAPRVRAHNRIQPSLRPITAIGTDVDKEFNVLPEVPGSTTDEKFENYFGLMTNGDGGYQAGDKTEGANHGPKKSAVVSPGREDIRNFEQQNVRLYDYNDAATTVQSDTEGSKTNSLQIPTSDADNHILQRKHSMFNRGSKLSKVEKLLEANKTVDFKPRIRQFCESLEPLVVSDDQERRLDYYSYKIRAGFRDTENKILPQRTITPELIRRKYIGDIHVRNLTLNRLNFESNED</sequence>
<evidence type="ECO:0000313" key="3">
    <source>
        <dbReference type="Proteomes" id="UP001347796"/>
    </source>
</evidence>
<reference evidence="2 3" key="1">
    <citation type="submission" date="2024-01" db="EMBL/GenBank/DDBJ databases">
        <title>The genome of the rayed Mediterranean limpet Patella caerulea (Linnaeus, 1758).</title>
        <authorList>
            <person name="Anh-Thu Weber A."/>
            <person name="Halstead-Nussloch G."/>
        </authorList>
    </citation>
    <scope>NUCLEOTIDE SEQUENCE [LARGE SCALE GENOMIC DNA]</scope>
    <source>
        <strain evidence="2">AATW-2023a</strain>
        <tissue evidence="2">Whole specimen</tissue>
    </source>
</reference>
<gene>
    <name evidence="2" type="ORF">SNE40_016517</name>
</gene>
<protein>
    <submittedName>
        <fullName evidence="2">Uncharacterized protein</fullName>
    </submittedName>
</protein>
<comment type="caution">
    <text evidence="2">The sequence shown here is derived from an EMBL/GenBank/DDBJ whole genome shotgun (WGS) entry which is preliminary data.</text>
</comment>
<dbReference type="Proteomes" id="UP001347796">
    <property type="component" value="Unassembled WGS sequence"/>
</dbReference>
<proteinExistence type="predicted"/>
<feature type="region of interest" description="Disordered" evidence="1">
    <location>
        <begin position="141"/>
        <end position="165"/>
    </location>
</feature>
<dbReference type="AlphaFoldDB" id="A0AAN8JBN5"/>
<evidence type="ECO:0000256" key="1">
    <source>
        <dbReference type="SAM" id="MobiDB-lite"/>
    </source>
</evidence>
<organism evidence="2 3">
    <name type="scientific">Patella caerulea</name>
    <name type="common">Rayed Mediterranean limpet</name>
    <dbReference type="NCBI Taxonomy" id="87958"/>
    <lineage>
        <taxon>Eukaryota</taxon>
        <taxon>Metazoa</taxon>
        <taxon>Spiralia</taxon>
        <taxon>Lophotrochozoa</taxon>
        <taxon>Mollusca</taxon>
        <taxon>Gastropoda</taxon>
        <taxon>Patellogastropoda</taxon>
        <taxon>Patelloidea</taxon>
        <taxon>Patellidae</taxon>
        <taxon>Patella</taxon>
    </lineage>
</organism>
<evidence type="ECO:0000313" key="2">
    <source>
        <dbReference type="EMBL" id="KAK6172971.1"/>
    </source>
</evidence>
<keyword evidence="3" id="KW-1185">Reference proteome</keyword>
<accession>A0AAN8JBN5</accession>
<name>A0AAN8JBN5_PATCE</name>
<dbReference type="EMBL" id="JAZGQO010000011">
    <property type="protein sequence ID" value="KAK6172971.1"/>
    <property type="molecule type" value="Genomic_DNA"/>
</dbReference>